<feature type="region of interest" description="Disordered" evidence="1">
    <location>
        <begin position="87"/>
        <end position="117"/>
    </location>
</feature>
<name>A0A7C9VN77_9BRAD</name>
<evidence type="ECO:0008006" key="4">
    <source>
        <dbReference type="Google" id="ProtNLM"/>
    </source>
</evidence>
<protein>
    <recommendedName>
        <fullName evidence="4">Helix-turn-helix domain-containing protein</fullName>
    </recommendedName>
</protein>
<evidence type="ECO:0000256" key="1">
    <source>
        <dbReference type="SAM" id="MobiDB-lite"/>
    </source>
</evidence>
<reference evidence="2" key="1">
    <citation type="submission" date="2020-02" db="EMBL/GenBank/DDBJ databases">
        <title>Draft genome sequence of Candidatus Afipia apatlaquensis IBT-C3, a potential strain for decolorization of textile dyes.</title>
        <authorList>
            <person name="Sanchez-Reyes A."/>
            <person name="Breton-Deval L."/>
            <person name="Mangelson H."/>
            <person name="Sanchez-Flores A."/>
        </authorList>
    </citation>
    <scope>NUCLEOTIDE SEQUENCE [LARGE SCALE GENOMIC DNA]</scope>
    <source>
        <strain evidence="2">IBT-C3</strain>
    </source>
</reference>
<comment type="caution">
    <text evidence="2">The sequence shown here is derived from an EMBL/GenBank/DDBJ whole genome shotgun (WGS) entry which is preliminary data.</text>
</comment>
<gene>
    <name evidence="2" type="ORF">G4V63_21035</name>
</gene>
<organism evidence="2 3">
    <name type="scientific">Candidatus Afipia apatlaquensis</name>
    <dbReference type="NCBI Taxonomy" id="2712852"/>
    <lineage>
        <taxon>Bacteria</taxon>
        <taxon>Pseudomonadati</taxon>
        <taxon>Pseudomonadota</taxon>
        <taxon>Alphaproteobacteria</taxon>
        <taxon>Hyphomicrobiales</taxon>
        <taxon>Nitrobacteraceae</taxon>
        <taxon>Afipia</taxon>
    </lineage>
</organism>
<dbReference type="Proteomes" id="UP000480266">
    <property type="component" value="Unassembled WGS sequence"/>
</dbReference>
<sequence length="117" mass="13098">MDDRILTNEIFLTRQQVCARLNISKSHFYSEVDALRLRITYSGGTRVHIEDLSDYIGRIRAGNYAPAYSETDPWVILYRSKCKPRKVAAAKRSPKRGKKPVSAKPAIAEDANSGGSL</sequence>
<evidence type="ECO:0000313" key="3">
    <source>
        <dbReference type="Proteomes" id="UP000480266"/>
    </source>
</evidence>
<dbReference type="AlphaFoldDB" id="A0A7C9VN77"/>
<keyword evidence="3" id="KW-1185">Reference proteome</keyword>
<evidence type="ECO:0000313" key="2">
    <source>
        <dbReference type="EMBL" id="NGX97595.1"/>
    </source>
</evidence>
<proteinExistence type="predicted"/>
<dbReference type="EMBL" id="JAAMRR010001080">
    <property type="protein sequence ID" value="NGX97595.1"/>
    <property type="molecule type" value="Genomic_DNA"/>
</dbReference>
<feature type="compositionally biased region" description="Basic residues" evidence="1">
    <location>
        <begin position="87"/>
        <end position="101"/>
    </location>
</feature>
<accession>A0A7C9VN77</accession>